<dbReference type="Pfam" id="PF19668">
    <property type="entry name" value="DUF6171"/>
    <property type="match status" value="1"/>
</dbReference>
<dbReference type="Proteomes" id="UP000293142">
    <property type="component" value="Unassembled WGS sequence"/>
</dbReference>
<keyword evidence="2" id="KW-1185">Reference proteome</keyword>
<proteinExistence type="predicted"/>
<dbReference type="AlphaFoldDB" id="A0A4Q9DSN3"/>
<reference evidence="1 2" key="1">
    <citation type="submission" date="2019-02" db="EMBL/GenBank/DDBJ databases">
        <title>Paenibacillus sp. nov., isolated from surface-sterilized tissue of Thalictrum simplex L.</title>
        <authorList>
            <person name="Tuo L."/>
        </authorList>
    </citation>
    <scope>NUCLEOTIDE SEQUENCE [LARGE SCALE GENOMIC DNA]</scope>
    <source>
        <strain evidence="1 2">N2SHLJ1</strain>
    </source>
</reference>
<dbReference type="InterPro" id="IPR046169">
    <property type="entry name" value="DUF6171"/>
</dbReference>
<organism evidence="1 2">
    <name type="scientific">Paenibacillus thalictri</name>
    <dbReference type="NCBI Taxonomy" id="2527873"/>
    <lineage>
        <taxon>Bacteria</taxon>
        <taxon>Bacillati</taxon>
        <taxon>Bacillota</taxon>
        <taxon>Bacilli</taxon>
        <taxon>Bacillales</taxon>
        <taxon>Paenibacillaceae</taxon>
        <taxon>Paenibacillus</taxon>
    </lineage>
</organism>
<name>A0A4Q9DSN3_9BACL</name>
<dbReference type="OrthoDB" id="7061841at2"/>
<sequence>MAKQSPCKDCSETIVVPPEKVAAMLQMLMDSRQVELADEETSGKRLAQCISCEGYAHGGTCKYCGCLVQIRTKIKDRACPYPFNPRW</sequence>
<dbReference type="RefSeq" id="WP_131013611.1">
    <property type="nucleotide sequence ID" value="NZ_SIRE01000008.1"/>
</dbReference>
<gene>
    <name evidence="1" type="ORF">EYB31_12155</name>
</gene>
<protein>
    <submittedName>
        <fullName evidence="1">Uncharacterized protein</fullName>
    </submittedName>
</protein>
<accession>A0A4Q9DSN3</accession>
<evidence type="ECO:0000313" key="1">
    <source>
        <dbReference type="EMBL" id="TBL78975.1"/>
    </source>
</evidence>
<dbReference type="EMBL" id="SIRE01000008">
    <property type="protein sequence ID" value="TBL78975.1"/>
    <property type="molecule type" value="Genomic_DNA"/>
</dbReference>
<comment type="caution">
    <text evidence="1">The sequence shown here is derived from an EMBL/GenBank/DDBJ whole genome shotgun (WGS) entry which is preliminary data.</text>
</comment>
<evidence type="ECO:0000313" key="2">
    <source>
        <dbReference type="Proteomes" id="UP000293142"/>
    </source>
</evidence>